<name>L2GTH4_VAVCU</name>
<dbReference type="Proteomes" id="UP000011081">
    <property type="component" value="Unassembled WGS sequence"/>
</dbReference>
<sequence length="388" mass="44650">MSRVINFFIMIYLISFIFASSSKKKGTDNRLWKAIRGKKYNNGKISSSPLSQQTCLAANNSDPNQQKADSLDATNSGLPTQSKKTQEHKVYTVTPSDTTKVGDNTFFLKKTDKEPTNNNEKDMSQSASLNYEQELVPHLRNRYREICDDKKENSQESEQNNGQELVPHLRNRYRKTSNDKKENSQESEQNNGQKLVPNSGLVHQEVSDDKKENSQESKQNNEQELVHQETSDDKKENSQESEQNNGQELVPYLRNRYRKTSDDKKENSQESEQNNGQKLVPNSGLVHQETSDDKEKDSQESQQNNEQELVHQETSDDKKENSQESEQSGESTNETVDRLVTSTKQDGYRLSGRLPHPYKISFNRRVLSNRIAAFLQLIKRRKDRLPTK</sequence>
<feature type="region of interest" description="Disordered" evidence="1">
    <location>
        <begin position="108"/>
        <end position="130"/>
    </location>
</feature>
<feature type="compositionally biased region" description="Low complexity" evidence="1">
    <location>
        <begin position="324"/>
        <end position="334"/>
    </location>
</feature>
<accession>L2GTH4</accession>
<dbReference type="EMBL" id="GL877429">
    <property type="protein sequence ID" value="ELA46909.1"/>
    <property type="molecule type" value="Genomic_DNA"/>
</dbReference>
<dbReference type="HOGENOM" id="CLU_712121_0_0_1"/>
<dbReference type="InParanoid" id="L2GTH4"/>
<feature type="signal peptide" evidence="2">
    <location>
        <begin position="1"/>
        <end position="19"/>
    </location>
</feature>
<keyword evidence="4" id="KW-1185">Reference proteome</keyword>
<reference evidence="4" key="1">
    <citation type="submission" date="2011-03" db="EMBL/GenBank/DDBJ databases">
        <title>The genome sequence of Vavraia culicis strain floridensis.</title>
        <authorList>
            <consortium name="The Broad Institute Genome Sequencing Platform"/>
            <person name="Cuomo C."/>
            <person name="Becnel J."/>
            <person name="Sanscrainte N."/>
            <person name="Young S.K."/>
            <person name="Zeng Q."/>
            <person name="Gargeya S."/>
            <person name="Fitzgerald M."/>
            <person name="Haas B."/>
            <person name="Abouelleil A."/>
            <person name="Alvarado L."/>
            <person name="Arachchi H.M."/>
            <person name="Berlin A."/>
            <person name="Chapman S.B."/>
            <person name="Gearin G."/>
            <person name="Goldberg J."/>
            <person name="Griggs A."/>
            <person name="Gujja S."/>
            <person name="Hansen M."/>
            <person name="Heiman D."/>
            <person name="Howarth C."/>
            <person name="Larimer J."/>
            <person name="Lui A."/>
            <person name="MacDonald P.J.P."/>
            <person name="McCowen C."/>
            <person name="Montmayeur A."/>
            <person name="Murphy C."/>
            <person name="Neiman D."/>
            <person name="Pearson M."/>
            <person name="Priest M."/>
            <person name="Roberts A."/>
            <person name="Saif S."/>
            <person name="Shea T."/>
            <person name="Sisk P."/>
            <person name="Stolte C."/>
            <person name="Sykes S."/>
            <person name="Wortman J."/>
            <person name="Nusbaum C."/>
            <person name="Birren B."/>
        </authorList>
    </citation>
    <scope>NUCLEOTIDE SEQUENCE [LARGE SCALE GENOMIC DNA]</scope>
    <source>
        <strain evidence="4">floridensis</strain>
    </source>
</reference>
<feature type="compositionally biased region" description="Basic and acidic residues" evidence="1">
    <location>
        <begin position="259"/>
        <end position="268"/>
    </location>
</feature>
<evidence type="ECO:0000256" key="1">
    <source>
        <dbReference type="SAM" id="MobiDB-lite"/>
    </source>
</evidence>
<feature type="region of interest" description="Disordered" evidence="1">
    <location>
        <begin position="150"/>
        <end position="353"/>
    </location>
</feature>
<evidence type="ECO:0000313" key="4">
    <source>
        <dbReference type="Proteomes" id="UP000011081"/>
    </source>
</evidence>
<dbReference type="GeneID" id="19879483"/>
<proteinExistence type="predicted"/>
<dbReference type="AlphaFoldDB" id="L2GTH4"/>
<evidence type="ECO:0000256" key="2">
    <source>
        <dbReference type="SAM" id="SignalP"/>
    </source>
</evidence>
<feature type="compositionally biased region" description="Basic and acidic residues" evidence="1">
    <location>
        <begin position="289"/>
        <end position="299"/>
    </location>
</feature>
<feature type="compositionally biased region" description="Basic and acidic residues" evidence="1">
    <location>
        <begin position="308"/>
        <end position="322"/>
    </location>
</feature>
<feature type="compositionally biased region" description="Basic and acidic residues" evidence="1">
    <location>
        <begin position="205"/>
        <end position="238"/>
    </location>
</feature>
<feature type="compositionally biased region" description="Polar residues" evidence="1">
    <location>
        <begin position="59"/>
        <end position="83"/>
    </location>
</feature>
<organism evidence="3 4">
    <name type="scientific">Vavraia culicis (isolate floridensis)</name>
    <name type="common">Microsporidian parasite</name>
    <dbReference type="NCBI Taxonomy" id="948595"/>
    <lineage>
        <taxon>Eukaryota</taxon>
        <taxon>Fungi</taxon>
        <taxon>Fungi incertae sedis</taxon>
        <taxon>Microsporidia</taxon>
        <taxon>Pleistophoridae</taxon>
        <taxon>Vavraia</taxon>
    </lineage>
</organism>
<evidence type="ECO:0000313" key="3">
    <source>
        <dbReference type="EMBL" id="ELA46909.1"/>
    </source>
</evidence>
<feature type="region of interest" description="Disordered" evidence="1">
    <location>
        <begin position="59"/>
        <end position="96"/>
    </location>
</feature>
<gene>
    <name evidence="3" type="ORF">VCUG_01607</name>
</gene>
<keyword evidence="2" id="KW-0732">Signal</keyword>
<dbReference type="VEuPathDB" id="MicrosporidiaDB:VCUG_01607"/>
<feature type="compositionally biased region" description="Basic and acidic residues" evidence="1">
    <location>
        <begin position="109"/>
        <end position="123"/>
    </location>
</feature>
<feature type="chain" id="PRO_5003959995" evidence="2">
    <location>
        <begin position="20"/>
        <end position="388"/>
    </location>
</feature>
<dbReference type="RefSeq" id="XP_008074625.1">
    <property type="nucleotide sequence ID" value="XM_008076434.1"/>
</dbReference>
<protein>
    <submittedName>
        <fullName evidence="3">Uncharacterized protein</fullName>
    </submittedName>
</protein>